<sequence length="652" mass="72589">MSLSSKEIPIIDLDKENISNDVKAVPATGHKSLANQESFSQSQERRSHSVPAKTSNFKHSKPLTKHLSFAASSRLTTSQASINLSSSNSKGRKRKQSASHVSSLSKRRPLPWLPTPSLTYNPRLKGQSSQGESSSVNIGGLSNEQQLVLDAIMYSHKNVFFTGSAGTGKSFLLRTIIQRLRSRYGTSAVAVTASTGLAATNIDGTTINRFAGIGLGLESAVHLVGRVRKSRISTDRWKTTKFLIIDEISMIDAILFSKLNEVAKMVRGIEKPFGGIQLIITGDFFQLPPVSRNGTADFCFNCDTWKECIDETYLLTKIFRQSGDNQLIDMLNSLRLGRLSPYVKQQFKALERPLDYEDGILPTELYPTRDEVERANRNRLNSLAGEELTFFAKDSFGPEYAQLQGPPPPFLINLLNGLMCAKILKLKVGAQVMNLKNDMEDSAIVNGTIGKIVCFTTQEMWGFFCSKVKDYEMLIYQPLLAYASRFIGNPSADIDDKLYEEFVAANPSCLGKSTILPDLIRRAKRQKKEQLLPVVKFTVSSVDGYRLKLVEPVDFASESRSDVIRTQLPIILSWALSIHKSQGQTLNRVKVDLTRVFEKGQVYVALSRCVSTEGLEVVNFDESKVAVRKDVVRFYAKLKKQTNRASSRAKRG</sequence>
<keyword evidence="3 12" id="KW-0378">Hydrolase</keyword>
<dbReference type="AlphaFoldDB" id="A0A448YPH1"/>
<dbReference type="CDD" id="cd18809">
    <property type="entry name" value="SF1_C_RecD"/>
    <property type="match status" value="1"/>
</dbReference>
<dbReference type="InterPro" id="IPR051055">
    <property type="entry name" value="PIF1_helicase"/>
</dbReference>
<feature type="binding site" evidence="12">
    <location>
        <begin position="163"/>
        <end position="170"/>
    </location>
    <ligand>
        <name>ATP</name>
        <dbReference type="ChEBI" id="CHEBI:30616"/>
    </ligand>
</feature>
<feature type="region of interest" description="Disordered" evidence="13">
    <location>
        <begin position="80"/>
        <end position="137"/>
    </location>
</feature>
<comment type="caution">
    <text evidence="12">Lacks conserved residue(s) required for the propagation of feature annotation.</text>
</comment>
<dbReference type="GO" id="GO:0000723">
    <property type="term" value="P:telomere maintenance"/>
    <property type="evidence" value="ECO:0007669"/>
    <property type="project" value="InterPro"/>
</dbReference>
<dbReference type="GO" id="GO:0016887">
    <property type="term" value="F:ATP hydrolysis activity"/>
    <property type="evidence" value="ECO:0007669"/>
    <property type="project" value="RHEA"/>
</dbReference>
<dbReference type="GO" id="GO:0043139">
    <property type="term" value="F:5'-3' DNA helicase activity"/>
    <property type="evidence" value="ECO:0007669"/>
    <property type="project" value="UniProtKB-UniRule"/>
</dbReference>
<evidence type="ECO:0000256" key="9">
    <source>
        <dbReference type="ARBA" id="ARBA00023204"/>
    </source>
</evidence>
<keyword evidence="6 12" id="KW-0238">DNA-binding</keyword>
<dbReference type="Pfam" id="PF05970">
    <property type="entry name" value="PIF1"/>
    <property type="match status" value="1"/>
</dbReference>
<gene>
    <name evidence="12" type="primary">PIF1</name>
    <name evidence="15" type="ORF">BRENAR_LOCUS3507</name>
</gene>
<dbReference type="InterPro" id="IPR010285">
    <property type="entry name" value="DNA_helicase_pif1-like_DEAD"/>
</dbReference>
<dbReference type="GO" id="GO:0005634">
    <property type="term" value="C:nucleus"/>
    <property type="evidence" value="ECO:0007669"/>
    <property type="project" value="UniProtKB-SubCell"/>
</dbReference>
<evidence type="ECO:0000256" key="1">
    <source>
        <dbReference type="ARBA" id="ARBA00022741"/>
    </source>
</evidence>
<feature type="domain" description="AAA+ ATPase" evidence="14">
    <location>
        <begin position="155"/>
        <end position="283"/>
    </location>
</feature>
<dbReference type="InterPro" id="IPR048293">
    <property type="entry name" value="PIF1_RRM3_pfh1"/>
</dbReference>
<evidence type="ECO:0000256" key="7">
    <source>
        <dbReference type="ARBA" id="ARBA00023128"/>
    </source>
</evidence>
<dbReference type="GO" id="GO:0006281">
    <property type="term" value="P:DNA repair"/>
    <property type="evidence" value="ECO:0007669"/>
    <property type="project" value="UniProtKB-UniRule"/>
</dbReference>
<keyword evidence="9 12" id="KW-0234">DNA repair</keyword>
<evidence type="ECO:0000313" key="16">
    <source>
        <dbReference type="Proteomes" id="UP000290900"/>
    </source>
</evidence>
<dbReference type="InterPro" id="IPR003593">
    <property type="entry name" value="AAA+_ATPase"/>
</dbReference>
<comment type="catalytic activity">
    <reaction evidence="12">
        <text>ATP + H2O = ADP + phosphate + H(+)</text>
        <dbReference type="Rhea" id="RHEA:13065"/>
        <dbReference type="ChEBI" id="CHEBI:15377"/>
        <dbReference type="ChEBI" id="CHEBI:15378"/>
        <dbReference type="ChEBI" id="CHEBI:30616"/>
        <dbReference type="ChEBI" id="CHEBI:43474"/>
        <dbReference type="ChEBI" id="CHEBI:456216"/>
        <dbReference type="EC" id="5.6.2.3"/>
    </reaction>
</comment>
<comment type="cofactor">
    <cofactor evidence="12">
        <name>Mg(2+)</name>
        <dbReference type="ChEBI" id="CHEBI:18420"/>
    </cofactor>
</comment>
<dbReference type="InterPro" id="IPR049163">
    <property type="entry name" value="Pif1-like_2B_dom"/>
</dbReference>
<name>A0A448YPH1_BRENA</name>
<dbReference type="HAMAP" id="MF_03176">
    <property type="entry name" value="PIF1"/>
    <property type="match status" value="1"/>
</dbReference>
<evidence type="ECO:0000256" key="4">
    <source>
        <dbReference type="ARBA" id="ARBA00022806"/>
    </source>
</evidence>
<keyword evidence="2 12" id="KW-0227">DNA damage</keyword>
<keyword evidence="4 12" id="KW-0347">Helicase</keyword>
<feature type="compositionally biased region" description="Polar residues" evidence="13">
    <location>
        <begin position="116"/>
        <end position="137"/>
    </location>
</feature>
<evidence type="ECO:0000256" key="2">
    <source>
        <dbReference type="ARBA" id="ARBA00022763"/>
    </source>
</evidence>
<dbReference type="STRING" id="13370.A0A448YPH1"/>
<keyword evidence="10 12" id="KW-0413">Isomerase</keyword>
<dbReference type="Proteomes" id="UP000290900">
    <property type="component" value="Unassembled WGS sequence"/>
</dbReference>
<dbReference type="EMBL" id="CAACVR010000027">
    <property type="protein sequence ID" value="VEU22776.1"/>
    <property type="molecule type" value="Genomic_DNA"/>
</dbReference>
<feature type="compositionally biased region" description="Low complexity" evidence="13">
    <location>
        <begin position="80"/>
        <end position="89"/>
    </location>
</feature>
<evidence type="ECO:0000256" key="3">
    <source>
        <dbReference type="ARBA" id="ARBA00022801"/>
    </source>
</evidence>
<dbReference type="PANTHER" id="PTHR47642:SF5">
    <property type="entry name" value="ATP-DEPENDENT DNA HELICASE"/>
    <property type="match status" value="1"/>
</dbReference>
<keyword evidence="8 12" id="KW-0233">DNA recombination</keyword>
<dbReference type="SMART" id="SM00382">
    <property type="entry name" value="AAA"/>
    <property type="match status" value="1"/>
</dbReference>
<organism evidence="15 16">
    <name type="scientific">Brettanomyces naardenensis</name>
    <name type="common">Yeast</name>
    <dbReference type="NCBI Taxonomy" id="13370"/>
    <lineage>
        <taxon>Eukaryota</taxon>
        <taxon>Fungi</taxon>
        <taxon>Dikarya</taxon>
        <taxon>Ascomycota</taxon>
        <taxon>Saccharomycotina</taxon>
        <taxon>Pichiomycetes</taxon>
        <taxon>Pichiales</taxon>
        <taxon>Pichiaceae</taxon>
        <taxon>Brettanomyces</taxon>
    </lineage>
</organism>
<keyword evidence="1 12" id="KW-0547">Nucleotide-binding</keyword>
<dbReference type="FunCoup" id="A0A448YPH1">
    <property type="interactions" value="804"/>
</dbReference>
<evidence type="ECO:0000256" key="8">
    <source>
        <dbReference type="ARBA" id="ARBA00023172"/>
    </source>
</evidence>
<evidence type="ECO:0000256" key="12">
    <source>
        <dbReference type="HAMAP-Rule" id="MF_03176"/>
    </source>
</evidence>
<comment type="subcellular location">
    <subcellularLocation>
        <location evidence="12">Nucleus</location>
    </subcellularLocation>
    <subcellularLocation>
        <location evidence="12">Mitochondrion</location>
    </subcellularLocation>
</comment>
<protein>
    <recommendedName>
        <fullName evidence="12">ATP-dependent DNA helicase PIF1</fullName>
        <ecNumber evidence="12">5.6.2.3</ecNumber>
    </recommendedName>
    <alternativeName>
        <fullName evidence="12">DNA 5'-3' helicase PIF1</fullName>
    </alternativeName>
    <alternativeName>
        <fullName evidence="12">DNA repair and recombination helicase PIF1</fullName>
    </alternativeName>
</protein>
<dbReference type="InParanoid" id="A0A448YPH1"/>
<dbReference type="GO" id="GO:0005739">
    <property type="term" value="C:mitochondrion"/>
    <property type="evidence" value="ECO:0007669"/>
    <property type="project" value="UniProtKB-SubCell"/>
</dbReference>
<evidence type="ECO:0000256" key="10">
    <source>
        <dbReference type="ARBA" id="ARBA00023235"/>
    </source>
</evidence>
<proteinExistence type="inferred from homology"/>
<evidence type="ECO:0000259" key="14">
    <source>
        <dbReference type="SMART" id="SM00382"/>
    </source>
</evidence>
<keyword evidence="5 12" id="KW-0067">ATP-binding</keyword>
<feature type="region of interest" description="Disordered" evidence="13">
    <location>
        <begin position="15"/>
        <end position="63"/>
    </location>
</feature>
<dbReference type="GO" id="GO:0003677">
    <property type="term" value="F:DNA binding"/>
    <property type="evidence" value="ECO:0007669"/>
    <property type="project" value="UniProtKB-KW"/>
</dbReference>
<dbReference type="EC" id="5.6.2.3" evidence="12"/>
<evidence type="ECO:0000313" key="15">
    <source>
        <dbReference type="EMBL" id="VEU22776.1"/>
    </source>
</evidence>
<dbReference type="SUPFAM" id="SSF52540">
    <property type="entry name" value="P-loop containing nucleoside triphosphate hydrolases"/>
    <property type="match status" value="2"/>
</dbReference>
<dbReference type="Pfam" id="PF21530">
    <property type="entry name" value="Pif1_2B_dom"/>
    <property type="match status" value="1"/>
</dbReference>
<dbReference type="InterPro" id="IPR027417">
    <property type="entry name" value="P-loop_NTPase"/>
</dbReference>
<dbReference type="GO" id="GO:0005524">
    <property type="term" value="F:ATP binding"/>
    <property type="evidence" value="ECO:0007669"/>
    <property type="project" value="UniProtKB-UniRule"/>
</dbReference>
<dbReference type="Gene3D" id="3.40.50.300">
    <property type="entry name" value="P-loop containing nucleotide triphosphate hydrolases"/>
    <property type="match status" value="1"/>
</dbReference>
<dbReference type="PANTHER" id="PTHR47642">
    <property type="entry name" value="ATP-DEPENDENT DNA HELICASE"/>
    <property type="match status" value="1"/>
</dbReference>
<keyword evidence="11 12" id="KW-0539">Nucleus</keyword>
<dbReference type="GO" id="GO:0006310">
    <property type="term" value="P:DNA recombination"/>
    <property type="evidence" value="ECO:0007669"/>
    <property type="project" value="UniProtKB-UniRule"/>
</dbReference>
<accession>A0A448YPH1</accession>
<dbReference type="OrthoDB" id="432234at2759"/>
<evidence type="ECO:0000256" key="6">
    <source>
        <dbReference type="ARBA" id="ARBA00023125"/>
    </source>
</evidence>
<comment type="subunit">
    <text evidence="12">Monomer.</text>
</comment>
<keyword evidence="16" id="KW-1185">Reference proteome</keyword>
<comment type="function">
    <text evidence="12">DNA-dependent ATPase and 5'-3' DNA helicase required for the maintenance of both mitochondrial and nuclear genome stability.</text>
</comment>
<evidence type="ECO:0000256" key="13">
    <source>
        <dbReference type="SAM" id="MobiDB-lite"/>
    </source>
</evidence>
<dbReference type="CDD" id="cd18037">
    <property type="entry name" value="DEXSc_Pif1_like"/>
    <property type="match status" value="1"/>
</dbReference>
<reference evidence="15 16" key="1">
    <citation type="submission" date="2018-12" db="EMBL/GenBank/DDBJ databases">
        <authorList>
            <person name="Tiukova I."/>
            <person name="Dainat J."/>
        </authorList>
    </citation>
    <scope>NUCLEOTIDE SEQUENCE [LARGE SCALE GENOMIC DNA]</scope>
</reference>
<evidence type="ECO:0000256" key="11">
    <source>
        <dbReference type="ARBA" id="ARBA00023242"/>
    </source>
</evidence>
<keyword evidence="7 12" id="KW-0496">Mitochondrion</keyword>
<evidence type="ECO:0000256" key="5">
    <source>
        <dbReference type="ARBA" id="ARBA00022840"/>
    </source>
</evidence>
<comment type="similarity">
    <text evidence="12">Belongs to the helicase family. PIF1 subfamily.</text>
</comment>